<evidence type="ECO:0000313" key="3">
    <source>
        <dbReference type="Proteomes" id="UP000286415"/>
    </source>
</evidence>
<keyword evidence="1" id="KW-0732">Signal</keyword>
<reference evidence="2 3" key="1">
    <citation type="journal article" date="2018" name="Biotechnol. Adv.">
        <title>Improved genomic resources and new bioinformatic workflow for the carcinogenic parasite Clonorchis sinensis: Biotechnological implications.</title>
        <authorList>
            <person name="Wang D."/>
            <person name="Korhonen P.K."/>
            <person name="Gasser R.B."/>
            <person name="Young N.D."/>
        </authorList>
    </citation>
    <scope>NUCLEOTIDE SEQUENCE [LARGE SCALE GENOMIC DNA]</scope>
    <source>
        <strain evidence="2">Cs-k2</strain>
    </source>
</reference>
<feature type="signal peptide" evidence="1">
    <location>
        <begin position="1"/>
        <end position="22"/>
    </location>
</feature>
<evidence type="ECO:0000256" key="1">
    <source>
        <dbReference type="SAM" id="SignalP"/>
    </source>
</evidence>
<reference evidence="2 3" key="2">
    <citation type="journal article" date="2021" name="Genomics">
        <title>High-quality reference genome for Clonorchis sinensis.</title>
        <authorList>
            <person name="Young N.D."/>
            <person name="Stroehlein A.J."/>
            <person name="Kinkar L."/>
            <person name="Wang T."/>
            <person name="Sohn W.M."/>
            <person name="Chang B.C.H."/>
            <person name="Kaur P."/>
            <person name="Weisz D."/>
            <person name="Dudchenko O."/>
            <person name="Aiden E.L."/>
            <person name="Korhonen P.K."/>
            <person name="Gasser R.B."/>
        </authorList>
    </citation>
    <scope>NUCLEOTIDE SEQUENCE [LARGE SCALE GENOMIC DNA]</scope>
    <source>
        <strain evidence="2">Cs-k2</strain>
    </source>
</reference>
<evidence type="ECO:0000313" key="2">
    <source>
        <dbReference type="EMBL" id="KAG5442410.1"/>
    </source>
</evidence>
<name>A0A8T1LZT4_CLOSI</name>
<dbReference type="EMBL" id="NIRI02000076">
    <property type="protein sequence ID" value="KAG5442410.1"/>
    <property type="molecule type" value="Genomic_DNA"/>
</dbReference>
<organism evidence="2 3">
    <name type="scientific">Clonorchis sinensis</name>
    <name type="common">Chinese liver fluke</name>
    <dbReference type="NCBI Taxonomy" id="79923"/>
    <lineage>
        <taxon>Eukaryota</taxon>
        <taxon>Metazoa</taxon>
        <taxon>Spiralia</taxon>
        <taxon>Lophotrochozoa</taxon>
        <taxon>Platyhelminthes</taxon>
        <taxon>Trematoda</taxon>
        <taxon>Digenea</taxon>
        <taxon>Opisthorchiida</taxon>
        <taxon>Opisthorchiata</taxon>
        <taxon>Opisthorchiidae</taxon>
        <taxon>Clonorchis</taxon>
    </lineage>
</organism>
<keyword evidence="3" id="KW-1185">Reference proteome</keyword>
<sequence length="222" mass="25750">MTGKALRYTVVIALGILGTVSTRSIPMYDVCVDLCGAEPHEDNLAEVTKWEDCRDKCNMEETHRCLAKHPHNPEEQQNCWMAGRQRCTSRDSQYKTNRRKRKAQQKLRTPPALLSTKLMGMFFIFLTTGLLETVMTRSIPQYDLCMEACGEDPHEDDFVETIKVDVCRDKCNFEERNQCLEKHKHSVVETRECWRLALNRCIVRCGDYPVCLQLCRYSHTPP</sequence>
<feature type="chain" id="PRO_5035946286" evidence="1">
    <location>
        <begin position="23"/>
        <end position="222"/>
    </location>
</feature>
<proteinExistence type="predicted"/>
<protein>
    <submittedName>
        <fullName evidence="2">Uncharacterized protein</fullName>
    </submittedName>
</protein>
<comment type="caution">
    <text evidence="2">The sequence shown here is derived from an EMBL/GenBank/DDBJ whole genome shotgun (WGS) entry which is preliminary data.</text>
</comment>
<dbReference type="AlphaFoldDB" id="A0A8T1LZT4"/>
<gene>
    <name evidence="2" type="ORF">CSKR_200271</name>
</gene>
<dbReference type="Proteomes" id="UP000286415">
    <property type="component" value="Unassembled WGS sequence"/>
</dbReference>
<accession>A0A8T1LZT4</accession>